<comment type="caution">
    <text evidence="2">The sequence shown here is derived from an EMBL/GenBank/DDBJ whole genome shotgun (WGS) entry which is preliminary data.</text>
</comment>
<protein>
    <submittedName>
        <fullName evidence="2">Uncharacterized protein</fullName>
    </submittedName>
</protein>
<dbReference type="AlphaFoldDB" id="A0A7X1FW09"/>
<dbReference type="Proteomes" id="UP000566813">
    <property type="component" value="Unassembled WGS sequence"/>
</dbReference>
<keyword evidence="3" id="KW-1185">Reference proteome</keyword>
<evidence type="ECO:0000313" key="3">
    <source>
        <dbReference type="Proteomes" id="UP000566813"/>
    </source>
</evidence>
<evidence type="ECO:0000256" key="1">
    <source>
        <dbReference type="SAM" id="Phobius"/>
    </source>
</evidence>
<name>A0A7X1FW09_9SPHN</name>
<accession>A0A7X1FW09</accession>
<evidence type="ECO:0000313" key="2">
    <source>
        <dbReference type="EMBL" id="MBC2667417.1"/>
    </source>
</evidence>
<keyword evidence="1" id="KW-0812">Transmembrane</keyword>
<dbReference type="EMBL" id="JACLAW010000019">
    <property type="protein sequence ID" value="MBC2667417.1"/>
    <property type="molecule type" value="Genomic_DNA"/>
</dbReference>
<gene>
    <name evidence="2" type="ORF">H7F51_18010</name>
</gene>
<reference evidence="2 3" key="1">
    <citation type="submission" date="2020-08" db="EMBL/GenBank/DDBJ databases">
        <title>The genome sequence of type strain Novosphingobium flavum NBRC 111647.</title>
        <authorList>
            <person name="Liu Y."/>
        </authorList>
    </citation>
    <scope>NUCLEOTIDE SEQUENCE [LARGE SCALE GENOMIC DNA]</scope>
    <source>
        <strain evidence="2 3">NBRC 111647</strain>
    </source>
</reference>
<feature type="transmembrane region" description="Helical" evidence="1">
    <location>
        <begin position="123"/>
        <end position="144"/>
    </location>
</feature>
<keyword evidence="1" id="KW-0472">Membrane</keyword>
<dbReference type="RefSeq" id="WP_221774225.1">
    <property type="nucleotide sequence ID" value="NZ_JACLAW010000019.1"/>
</dbReference>
<proteinExistence type="predicted"/>
<sequence length="159" mass="17126">MALEVRRGPVSQLRSVARPRGRGARVSIAQFKLNGFPAEYEIGGLDWGMAPEPAPFWNDESIIAVGEILPGGLFQVVSAYIPRLQKITSREPSFYIGGGLLLSCSALPLPIVVSGHMLEKVGLVSLSLAAIIILFGFLIMLSGLKIIAARRLLRDISSN</sequence>
<feature type="transmembrane region" description="Helical" evidence="1">
    <location>
        <begin position="93"/>
        <end position="111"/>
    </location>
</feature>
<organism evidence="2 3">
    <name type="scientific">Novosphingobium flavum</name>
    <dbReference type="NCBI Taxonomy" id="1778672"/>
    <lineage>
        <taxon>Bacteria</taxon>
        <taxon>Pseudomonadati</taxon>
        <taxon>Pseudomonadota</taxon>
        <taxon>Alphaproteobacteria</taxon>
        <taxon>Sphingomonadales</taxon>
        <taxon>Sphingomonadaceae</taxon>
        <taxon>Novosphingobium</taxon>
    </lineage>
</organism>
<keyword evidence="1" id="KW-1133">Transmembrane helix</keyword>